<keyword evidence="4" id="KW-0539">Nucleus</keyword>
<evidence type="ECO:0000313" key="8">
    <source>
        <dbReference type="Proteomes" id="UP001148312"/>
    </source>
</evidence>
<gene>
    <name evidence="7" type="ORF">N7539_000398</name>
</gene>
<evidence type="ECO:0000256" key="3">
    <source>
        <dbReference type="ARBA" id="ARBA00023163"/>
    </source>
</evidence>
<proteinExistence type="predicted"/>
<organism evidence="7 8">
    <name type="scientific">Penicillium diatomitis</name>
    <dbReference type="NCBI Taxonomy" id="2819901"/>
    <lineage>
        <taxon>Eukaryota</taxon>
        <taxon>Fungi</taxon>
        <taxon>Dikarya</taxon>
        <taxon>Ascomycota</taxon>
        <taxon>Pezizomycotina</taxon>
        <taxon>Eurotiomycetes</taxon>
        <taxon>Eurotiomycetidae</taxon>
        <taxon>Eurotiales</taxon>
        <taxon>Aspergillaceae</taxon>
        <taxon>Penicillium</taxon>
    </lineage>
</organism>
<dbReference type="CDD" id="cd00067">
    <property type="entry name" value="GAL4"/>
    <property type="match status" value="1"/>
</dbReference>
<accession>A0A9W9XLQ3</accession>
<dbReference type="PROSITE" id="PS50048">
    <property type="entry name" value="ZN2_CY6_FUNGAL_2"/>
    <property type="match status" value="1"/>
</dbReference>
<keyword evidence="1" id="KW-0805">Transcription regulation</keyword>
<reference evidence="7" key="2">
    <citation type="journal article" date="2023" name="IMA Fungus">
        <title>Comparative genomic study of the Penicillium genus elucidates a diverse pangenome and 15 lateral gene transfer events.</title>
        <authorList>
            <person name="Petersen C."/>
            <person name="Sorensen T."/>
            <person name="Nielsen M.R."/>
            <person name="Sondergaard T.E."/>
            <person name="Sorensen J.L."/>
            <person name="Fitzpatrick D.A."/>
            <person name="Frisvad J.C."/>
            <person name="Nielsen K.L."/>
        </authorList>
    </citation>
    <scope>NUCLEOTIDE SEQUENCE</scope>
    <source>
        <strain evidence="7">IBT 30728</strain>
    </source>
</reference>
<dbReference type="Pfam" id="PF00172">
    <property type="entry name" value="Zn_clus"/>
    <property type="match status" value="1"/>
</dbReference>
<evidence type="ECO:0000259" key="6">
    <source>
        <dbReference type="PROSITE" id="PS50048"/>
    </source>
</evidence>
<dbReference type="InterPro" id="IPR036864">
    <property type="entry name" value="Zn2-C6_fun-type_DNA-bd_sf"/>
</dbReference>
<dbReference type="SMART" id="SM00066">
    <property type="entry name" value="GAL4"/>
    <property type="match status" value="1"/>
</dbReference>
<evidence type="ECO:0000256" key="2">
    <source>
        <dbReference type="ARBA" id="ARBA00023125"/>
    </source>
</evidence>
<evidence type="ECO:0000313" key="7">
    <source>
        <dbReference type="EMBL" id="KAJ5495282.1"/>
    </source>
</evidence>
<dbReference type="Pfam" id="PF11951">
    <property type="entry name" value="Fungal_trans_2"/>
    <property type="match status" value="1"/>
</dbReference>
<dbReference type="RefSeq" id="XP_056794295.1">
    <property type="nucleotide sequence ID" value="XM_056930002.1"/>
</dbReference>
<dbReference type="Gene3D" id="4.10.240.10">
    <property type="entry name" value="Zn(2)-C6 fungal-type DNA-binding domain"/>
    <property type="match status" value="1"/>
</dbReference>
<evidence type="ECO:0000256" key="4">
    <source>
        <dbReference type="ARBA" id="ARBA00023242"/>
    </source>
</evidence>
<dbReference type="PROSITE" id="PS00463">
    <property type="entry name" value="ZN2_CY6_FUNGAL_1"/>
    <property type="match status" value="1"/>
</dbReference>
<dbReference type="GO" id="GO:0003677">
    <property type="term" value="F:DNA binding"/>
    <property type="evidence" value="ECO:0007669"/>
    <property type="project" value="UniProtKB-KW"/>
</dbReference>
<evidence type="ECO:0000256" key="5">
    <source>
        <dbReference type="SAM" id="MobiDB-lite"/>
    </source>
</evidence>
<dbReference type="EMBL" id="JAPWDQ010000001">
    <property type="protein sequence ID" value="KAJ5495282.1"/>
    <property type="molecule type" value="Genomic_DNA"/>
</dbReference>
<dbReference type="AlphaFoldDB" id="A0A9W9XLQ3"/>
<feature type="domain" description="Zn(2)-C6 fungal-type" evidence="6">
    <location>
        <begin position="11"/>
        <end position="39"/>
    </location>
</feature>
<feature type="region of interest" description="Disordered" evidence="5">
    <location>
        <begin position="57"/>
        <end position="83"/>
    </location>
</feature>
<dbReference type="GO" id="GO:0000981">
    <property type="term" value="F:DNA-binding transcription factor activity, RNA polymerase II-specific"/>
    <property type="evidence" value="ECO:0007669"/>
    <property type="project" value="InterPro"/>
</dbReference>
<sequence length="486" mass="54367">MGGNPATPSKACQPCRVKRRKCDMLRPGCSQCKRANIECGGYRDSFSLRLRDQTSLAAQKVQKSRSAGSTGSTPDEKSETRNADAMTLVKIQGPSQSPESLAMGYFIHVYAPSSTFEYLAEPAALITDLPEDALLAPALLLFSQNWRYPQARSLAQKHYALALRATNKSLSSPDLATSDSTLLSVLLLSLFEALIFQGRSDPVNWNAHTQGAMELLRLRGEEQFQRDLGRRLYRHASLNIRTQCAQVGVQAPLSLSTLESSYLDCPRPREHQHTWLFGQIVNGIANFRARQHELSPSEIFQSLLRLDSALSKILTNLHRDEPFRSLDATTLQKPVCGFRGRIDQYPSFRAARTMNTMRIVRLFVIQMLDQALISIPAQAGDMQPDLRARAHKLVQTTAVDMILEILYSVAYILELYDKPNLSARSLIYCLSGVAVFRFAPADAKDYAVERLKFVGERYGFPQAIDSANMVLQVKELEDWIHLAVLS</sequence>
<keyword evidence="2" id="KW-0238">DNA-binding</keyword>
<keyword evidence="8" id="KW-1185">Reference proteome</keyword>
<dbReference type="GeneID" id="81620251"/>
<protein>
    <recommendedName>
        <fullName evidence="6">Zn(2)-C6 fungal-type domain-containing protein</fullName>
    </recommendedName>
</protein>
<reference evidence="7" key="1">
    <citation type="submission" date="2022-12" db="EMBL/GenBank/DDBJ databases">
        <authorList>
            <person name="Petersen C."/>
        </authorList>
    </citation>
    <scope>NUCLEOTIDE SEQUENCE</scope>
    <source>
        <strain evidence="7">IBT 30728</strain>
    </source>
</reference>
<dbReference type="PANTHER" id="PTHR38791">
    <property type="entry name" value="ZN(II)2CYS6 TRANSCRIPTION FACTOR (EUROFUNG)-RELATED-RELATED"/>
    <property type="match status" value="1"/>
</dbReference>
<comment type="caution">
    <text evidence="7">The sequence shown here is derived from an EMBL/GenBank/DDBJ whole genome shotgun (WGS) entry which is preliminary data.</text>
</comment>
<keyword evidence="3" id="KW-0804">Transcription</keyword>
<dbReference type="Proteomes" id="UP001148312">
    <property type="component" value="Unassembled WGS sequence"/>
</dbReference>
<dbReference type="SUPFAM" id="SSF57701">
    <property type="entry name" value="Zn2/Cys6 DNA-binding domain"/>
    <property type="match status" value="1"/>
</dbReference>
<dbReference type="InterPro" id="IPR021858">
    <property type="entry name" value="Fun_TF"/>
</dbReference>
<dbReference type="GO" id="GO:0008270">
    <property type="term" value="F:zinc ion binding"/>
    <property type="evidence" value="ECO:0007669"/>
    <property type="project" value="InterPro"/>
</dbReference>
<evidence type="ECO:0000256" key="1">
    <source>
        <dbReference type="ARBA" id="ARBA00023015"/>
    </source>
</evidence>
<dbReference type="InterPro" id="IPR053175">
    <property type="entry name" value="DHMBA_Reg_Transcription_Factor"/>
</dbReference>
<dbReference type="InterPro" id="IPR001138">
    <property type="entry name" value="Zn2Cys6_DnaBD"/>
</dbReference>
<name>A0A9W9XLQ3_9EURO</name>
<feature type="compositionally biased region" description="Polar residues" evidence="5">
    <location>
        <begin position="64"/>
        <end position="73"/>
    </location>
</feature>